<feature type="compositionally biased region" description="Pro residues" evidence="1">
    <location>
        <begin position="34"/>
        <end position="44"/>
    </location>
</feature>
<sequence length="417" mass="48012">MPPKKTKVAAKATRPVTRSVAGSVAAGSLLGSPPQEPQLQPPTQQPTVIMEPLYPSPTIAQQSQFNQIPQAFITSELASPRMSIGAMLITPGDRTVRIQSDIRRSPAYSVPPPLDYYSSQDLNAQEEEQDEERAASKDDRWAVEYEVSQIQGGSNTSKQAELNPEEGELALNVSKSTNLIPAMVYTKRRSDYLLNPRIDHTRERRLHILHNEMYPGIDVDDYWLDPEHEKQDFKHLVGLLDEFLTAIPVHGKVERFHVDPKLWMRIHRELTDCYLTRRHLEPSASLPLPPPWPGRFRTNGEDDVGEYDYIQIEELCILYRHLVETWLAQVWEQMPLTKEQRVAKLPDKYHLKWKKLLADKSTVADELKQTFGNDYEDQMEEDTIARLTVIDQERPLLSERQLKERLDYQESESELDP</sequence>
<accession>A0A0C3Q0G5</accession>
<evidence type="ECO:0000313" key="3">
    <source>
        <dbReference type="Proteomes" id="UP000054248"/>
    </source>
</evidence>
<organism evidence="2 3">
    <name type="scientific">Tulasnella calospora MUT 4182</name>
    <dbReference type="NCBI Taxonomy" id="1051891"/>
    <lineage>
        <taxon>Eukaryota</taxon>
        <taxon>Fungi</taxon>
        <taxon>Dikarya</taxon>
        <taxon>Basidiomycota</taxon>
        <taxon>Agaricomycotina</taxon>
        <taxon>Agaricomycetes</taxon>
        <taxon>Cantharellales</taxon>
        <taxon>Tulasnellaceae</taxon>
        <taxon>Tulasnella</taxon>
    </lineage>
</organism>
<reference evidence="3" key="2">
    <citation type="submission" date="2015-01" db="EMBL/GenBank/DDBJ databases">
        <title>Evolutionary Origins and Diversification of the Mycorrhizal Mutualists.</title>
        <authorList>
            <consortium name="DOE Joint Genome Institute"/>
            <consortium name="Mycorrhizal Genomics Consortium"/>
            <person name="Kohler A."/>
            <person name="Kuo A."/>
            <person name="Nagy L.G."/>
            <person name="Floudas D."/>
            <person name="Copeland A."/>
            <person name="Barry K.W."/>
            <person name="Cichocki N."/>
            <person name="Veneault-Fourrey C."/>
            <person name="LaButti K."/>
            <person name="Lindquist E.A."/>
            <person name="Lipzen A."/>
            <person name="Lundell T."/>
            <person name="Morin E."/>
            <person name="Murat C."/>
            <person name="Riley R."/>
            <person name="Ohm R."/>
            <person name="Sun H."/>
            <person name="Tunlid A."/>
            <person name="Henrissat B."/>
            <person name="Grigoriev I.V."/>
            <person name="Hibbett D.S."/>
            <person name="Martin F."/>
        </authorList>
    </citation>
    <scope>NUCLEOTIDE SEQUENCE [LARGE SCALE GENOMIC DNA]</scope>
    <source>
        <strain evidence="3">MUT 4182</strain>
    </source>
</reference>
<evidence type="ECO:0000256" key="1">
    <source>
        <dbReference type="SAM" id="MobiDB-lite"/>
    </source>
</evidence>
<proteinExistence type="predicted"/>
<evidence type="ECO:0000313" key="2">
    <source>
        <dbReference type="EMBL" id="KIO15434.1"/>
    </source>
</evidence>
<dbReference type="OrthoDB" id="3304399at2759"/>
<dbReference type="Proteomes" id="UP000054248">
    <property type="component" value="Unassembled WGS sequence"/>
</dbReference>
<dbReference type="EMBL" id="KN824083">
    <property type="protein sequence ID" value="KIO15434.1"/>
    <property type="molecule type" value="Genomic_DNA"/>
</dbReference>
<dbReference type="AlphaFoldDB" id="A0A0C3Q0G5"/>
<keyword evidence="3" id="KW-1185">Reference proteome</keyword>
<protein>
    <submittedName>
        <fullName evidence="2">Uncharacterized protein</fullName>
    </submittedName>
</protein>
<reference evidence="2 3" key="1">
    <citation type="submission" date="2014-04" db="EMBL/GenBank/DDBJ databases">
        <authorList>
            <consortium name="DOE Joint Genome Institute"/>
            <person name="Kuo A."/>
            <person name="Girlanda M."/>
            <person name="Perotto S."/>
            <person name="Kohler A."/>
            <person name="Nagy L.G."/>
            <person name="Floudas D."/>
            <person name="Copeland A."/>
            <person name="Barry K.W."/>
            <person name="Cichocki N."/>
            <person name="Veneault-Fourrey C."/>
            <person name="LaButti K."/>
            <person name="Lindquist E.A."/>
            <person name="Lipzen A."/>
            <person name="Lundell T."/>
            <person name="Morin E."/>
            <person name="Murat C."/>
            <person name="Sun H."/>
            <person name="Tunlid A."/>
            <person name="Henrissat B."/>
            <person name="Grigoriev I.V."/>
            <person name="Hibbett D.S."/>
            <person name="Martin F."/>
            <person name="Nordberg H.P."/>
            <person name="Cantor M.N."/>
            <person name="Hua S.X."/>
        </authorList>
    </citation>
    <scope>NUCLEOTIDE SEQUENCE [LARGE SCALE GENOMIC DNA]</scope>
    <source>
        <strain evidence="2 3">MUT 4182</strain>
    </source>
</reference>
<feature type="region of interest" description="Disordered" evidence="1">
    <location>
        <begin position="23"/>
        <end position="45"/>
    </location>
</feature>
<gene>
    <name evidence="2" type="ORF">M407DRAFT_34992</name>
</gene>
<name>A0A0C3Q0G5_9AGAM</name>
<dbReference type="HOGENOM" id="CLU_659206_0_0_1"/>